<accession>A0AAE0CG85</accession>
<evidence type="ECO:0000313" key="3">
    <source>
        <dbReference type="Proteomes" id="UP001190700"/>
    </source>
</evidence>
<dbReference type="PROSITE" id="PS50206">
    <property type="entry name" value="RHODANESE_3"/>
    <property type="match status" value="1"/>
</dbReference>
<gene>
    <name evidence="2" type="ORF">CYMTET_36278</name>
</gene>
<reference evidence="2 3" key="1">
    <citation type="journal article" date="2015" name="Genome Biol. Evol.">
        <title>Comparative Genomics of a Bacterivorous Green Alga Reveals Evolutionary Causalities and Consequences of Phago-Mixotrophic Mode of Nutrition.</title>
        <authorList>
            <person name="Burns J.A."/>
            <person name="Paasch A."/>
            <person name="Narechania A."/>
            <person name="Kim E."/>
        </authorList>
    </citation>
    <scope>NUCLEOTIDE SEQUENCE [LARGE SCALE GENOMIC DNA]</scope>
    <source>
        <strain evidence="2 3">PLY_AMNH</strain>
    </source>
</reference>
<dbReference type="AlphaFoldDB" id="A0AAE0CG85"/>
<proteinExistence type="predicted"/>
<dbReference type="Proteomes" id="UP001190700">
    <property type="component" value="Unassembled WGS sequence"/>
</dbReference>
<dbReference type="GO" id="GO:0009507">
    <property type="term" value="C:chloroplast"/>
    <property type="evidence" value="ECO:0007669"/>
    <property type="project" value="TreeGrafter"/>
</dbReference>
<dbReference type="InterPro" id="IPR043186">
    <property type="entry name" value="Str14"/>
</dbReference>
<dbReference type="SMART" id="SM00450">
    <property type="entry name" value="RHOD"/>
    <property type="match status" value="1"/>
</dbReference>
<dbReference type="InterPro" id="IPR001763">
    <property type="entry name" value="Rhodanese-like_dom"/>
</dbReference>
<dbReference type="CDD" id="cd00158">
    <property type="entry name" value="RHOD"/>
    <property type="match status" value="1"/>
</dbReference>
<organism evidence="2 3">
    <name type="scientific">Cymbomonas tetramitiformis</name>
    <dbReference type="NCBI Taxonomy" id="36881"/>
    <lineage>
        <taxon>Eukaryota</taxon>
        <taxon>Viridiplantae</taxon>
        <taxon>Chlorophyta</taxon>
        <taxon>Pyramimonadophyceae</taxon>
        <taxon>Pyramimonadales</taxon>
        <taxon>Pyramimonadaceae</taxon>
        <taxon>Cymbomonas</taxon>
    </lineage>
</organism>
<evidence type="ECO:0000259" key="1">
    <source>
        <dbReference type="PROSITE" id="PS50206"/>
    </source>
</evidence>
<dbReference type="PANTHER" id="PTHR44920:SF2">
    <property type="entry name" value="RHODANESE DOMAIN-CONTAINING PROTEIN"/>
    <property type="match status" value="1"/>
</dbReference>
<dbReference type="InterPro" id="IPR036873">
    <property type="entry name" value="Rhodanese-like_dom_sf"/>
</dbReference>
<protein>
    <recommendedName>
        <fullName evidence="1">Rhodanese domain-containing protein</fullName>
    </recommendedName>
</protein>
<dbReference type="Gene3D" id="3.40.250.10">
    <property type="entry name" value="Rhodanese-like domain"/>
    <property type="match status" value="1"/>
</dbReference>
<sequence length="181" mass="19634">MALPSWDAPGGMQQYLVKEKLVSLRIEGIQQAMSEGVPLLDVRAPEDFVDVHAKDAVSVPLYTPISGFSPVQMMRRVVYAANGMAGTELNENFVADVVAAIPDKSEPIVVMCDSGGSYEATATSGLEAKKSRSLIACYLLMQEGYENVLHAEGGLRDWARLEMPVVGEDIEAWVQKAAMMP</sequence>
<name>A0AAE0CG85_9CHLO</name>
<dbReference type="SUPFAM" id="SSF52821">
    <property type="entry name" value="Rhodanese/Cell cycle control phosphatase"/>
    <property type="match status" value="1"/>
</dbReference>
<comment type="caution">
    <text evidence="2">The sequence shown here is derived from an EMBL/GenBank/DDBJ whole genome shotgun (WGS) entry which is preliminary data.</text>
</comment>
<feature type="domain" description="Rhodanese" evidence="1">
    <location>
        <begin position="33"/>
        <end position="167"/>
    </location>
</feature>
<dbReference type="EMBL" id="LGRX02023505">
    <property type="protein sequence ID" value="KAK3254506.1"/>
    <property type="molecule type" value="Genomic_DNA"/>
</dbReference>
<keyword evidence="3" id="KW-1185">Reference proteome</keyword>
<evidence type="ECO:0000313" key="2">
    <source>
        <dbReference type="EMBL" id="KAK3254506.1"/>
    </source>
</evidence>
<dbReference type="Pfam" id="PF00581">
    <property type="entry name" value="Rhodanese"/>
    <property type="match status" value="1"/>
</dbReference>
<dbReference type="PANTHER" id="PTHR44920">
    <property type="entry name" value="RHODANESE-LIKE DOMAIN-CONTAINING PROTEIN 14, CHLOROPLASTIC-RELATED"/>
    <property type="match status" value="1"/>
</dbReference>